<keyword evidence="4" id="KW-0808">Transferase</keyword>
<keyword evidence="5" id="KW-0949">S-adenosyl-L-methionine</keyword>
<name>A0A375CJJ2_9BURK</name>
<evidence type="ECO:0000259" key="8">
    <source>
        <dbReference type="Pfam" id="PF02384"/>
    </source>
</evidence>
<dbReference type="PRINTS" id="PR00507">
    <property type="entry name" value="N12N6MTFRASE"/>
</dbReference>
<sequence>MISATLEHVLAATGFLPDGQPAAGLRLGRDAQASRRGRAFVPDASWRSASALTVYFKFEATPPTDDVVSQWRREVWNEGFSPLLWVVSPQRIDLYNGFGTPLQEGDAQKHLIGRFETIEDSLHRLDELAGRLAIETGQFWAQVPAVDRKTGVDQKLLSDLAFLERDLVAGNLVRSAAQALIGRVIFTQYLIDRGIVSAARLRRVCGYTALPAILRDRSATTKLFQWLAQTFNGDMFPPSSVRTTPAAQHLQRVAEFLEAVDPQTGQLTFFPYQFDVIPVELISSIYEQFAHADPDANGQKSEALRNGVHYTRLSVVSLILDEVMDGLTGRESVLDLTCGSGVFLVEALRRLVYLRAGGKPPTRELIRSTLYGQVHGVDISEAAIRVAAFSLYLAALELDPDPQPSQSLKFEPLIGRTLLVGDARTIERQGDGKAVLTTSTGLRQFDLIVGNPPWSFKGQSGTQARRQAMTTGVPTQPRGEGLDFVLRAAEFSHAQTRFGVILSATPFFSRSGTGMKAAHHVMRMLAPVTLVNLSNLCSWLFATATMPAVVLFARHRSEQRADQITVVQIPWTPSGAKTHSFEVAPSDILKLTLGEIEKQPLKLKAAAVGRRRDLMLLDELTMTHGSLGERLAVLNAKFRDGLTQGKRENWTLDASELNGLGLLQTRDMRHFQIADGLARYHHAKAQRPRARQIYRAPLLIVKEMLLAQPRAIVAVAEQDLIFTDAFFAASLPARQKPVADLLAMILSSALASWFFGLTASEFGVYKRKLLIRDVEMLPVPELSSAVSSAAGQRLLVLARALREREVQAEDWKALDDAVFDLYELGQADRVVIQDGLLRAGWQWEQGREAAMAPSDSNVEVTSYAGTFLSVMDAWLSVRKKRHMRAEIIDLPKEAALRVVRFILEEGPGKSSVSMIRPGGKLRDVLAGIGNRLQVKIATAVSAERELRVHGRNEVVIIKPAARRHWMDIAALEDADAVVAESFVGGRA</sequence>
<dbReference type="OrthoDB" id="9784823at2"/>
<comment type="similarity">
    <text evidence="1">Belongs to the N(4)/N(6)-methyltransferase family.</text>
</comment>
<dbReference type="GO" id="GO:0003677">
    <property type="term" value="F:DNA binding"/>
    <property type="evidence" value="ECO:0007669"/>
    <property type="project" value="InterPro"/>
</dbReference>
<dbReference type="PANTHER" id="PTHR33841:SF5">
    <property type="entry name" value="DNA METHYLASE (MODIFICATION METHYLASE) (METHYLTRANSFERASE)-RELATED"/>
    <property type="match status" value="1"/>
</dbReference>
<dbReference type="PROSITE" id="PS00092">
    <property type="entry name" value="N6_MTASE"/>
    <property type="match status" value="1"/>
</dbReference>
<evidence type="ECO:0000256" key="7">
    <source>
        <dbReference type="ARBA" id="ARBA00047942"/>
    </source>
</evidence>
<dbReference type="EMBL" id="OFSQ01000039">
    <property type="protein sequence ID" value="SOY73048.1"/>
    <property type="molecule type" value="Genomic_DNA"/>
</dbReference>
<reference evidence="9" key="1">
    <citation type="submission" date="2018-01" db="EMBL/GenBank/DDBJ databases">
        <authorList>
            <person name="Clerissi C."/>
        </authorList>
    </citation>
    <scope>NUCLEOTIDE SEQUENCE</scope>
    <source>
        <strain evidence="9">Cupriavidus sp. LMG 19464</strain>
    </source>
</reference>
<comment type="catalytic activity">
    <reaction evidence="7">
        <text>a 2'-deoxyadenosine in DNA + S-adenosyl-L-methionine = an N(6)-methyl-2'-deoxyadenosine in DNA + S-adenosyl-L-homocysteine + H(+)</text>
        <dbReference type="Rhea" id="RHEA:15197"/>
        <dbReference type="Rhea" id="RHEA-COMP:12418"/>
        <dbReference type="Rhea" id="RHEA-COMP:12419"/>
        <dbReference type="ChEBI" id="CHEBI:15378"/>
        <dbReference type="ChEBI" id="CHEBI:57856"/>
        <dbReference type="ChEBI" id="CHEBI:59789"/>
        <dbReference type="ChEBI" id="CHEBI:90615"/>
        <dbReference type="ChEBI" id="CHEBI:90616"/>
        <dbReference type="EC" id="2.1.1.72"/>
    </reaction>
</comment>
<dbReference type="InterPro" id="IPR050953">
    <property type="entry name" value="N4_N6_ade-DNA_methylase"/>
</dbReference>
<evidence type="ECO:0000256" key="1">
    <source>
        <dbReference type="ARBA" id="ARBA00006594"/>
    </source>
</evidence>
<dbReference type="Proteomes" id="UP000256780">
    <property type="component" value="Plasmid CBM2587_p"/>
</dbReference>
<evidence type="ECO:0000256" key="4">
    <source>
        <dbReference type="ARBA" id="ARBA00022679"/>
    </source>
</evidence>
<evidence type="ECO:0000256" key="3">
    <source>
        <dbReference type="ARBA" id="ARBA00022603"/>
    </source>
</evidence>
<evidence type="ECO:0000313" key="9">
    <source>
        <dbReference type="EMBL" id="SOY73048.1"/>
    </source>
</evidence>
<dbReference type="GO" id="GO:0009307">
    <property type="term" value="P:DNA restriction-modification system"/>
    <property type="evidence" value="ECO:0007669"/>
    <property type="project" value="UniProtKB-KW"/>
</dbReference>
<keyword evidence="6" id="KW-0680">Restriction system</keyword>
<feature type="domain" description="DNA methylase adenine-specific" evidence="8">
    <location>
        <begin position="282"/>
        <end position="568"/>
    </location>
</feature>
<dbReference type="InterPro" id="IPR003356">
    <property type="entry name" value="DNA_methylase_A-5"/>
</dbReference>
<dbReference type="InterPro" id="IPR029063">
    <property type="entry name" value="SAM-dependent_MTases_sf"/>
</dbReference>
<evidence type="ECO:0000256" key="2">
    <source>
        <dbReference type="ARBA" id="ARBA00011900"/>
    </source>
</evidence>
<evidence type="ECO:0000256" key="5">
    <source>
        <dbReference type="ARBA" id="ARBA00022691"/>
    </source>
</evidence>
<protein>
    <recommendedName>
        <fullName evidence="2">site-specific DNA-methyltransferase (adenine-specific)</fullName>
        <ecNumber evidence="2">2.1.1.72</ecNumber>
    </recommendedName>
</protein>
<keyword evidence="3 9" id="KW-0489">Methyltransferase</keyword>
<proteinExistence type="inferred from homology"/>
<dbReference type="RefSeq" id="WP_116359805.1">
    <property type="nucleotide sequence ID" value="NZ_LT976855.1"/>
</dbReference>
<dbReference type="Gene3D" id="3.40.50.150">
    <property type="entry name" value="Vaccinia Virus protein VP39"/>
    <property type="match status" value="1"/>
</dbReference>
<comment type="caution">
    <text evidence="9">The sequence shown here is derived from an EMBL/GenBank/DDBJ whole genome shotgun (WGS) entry which is preliminary data.</text>
</comment>
<accession>A0A375CJJ2</accession>
<dbReference type="InterPro" id="IPR002052">
    <property type="entry name" value="DNA_methylase_N6_adenine_CS"/>
</dbReference>
<dbReference type="PANTHER" id="PTHR33841">
    <property type="entry name" value="DNA METHYLTRANSFERASE YEEA-RELATED"/>
    <property type="match status" value="1"/>
</dbReference>
<dbReference type="GO" id="GO:0032259">
    <property type="term" value="P:methylation"/>
    <property type="evidence" value="ECO:0007669"/>
    <property type="project" value="UniProtKB-KW"/>
</dbReference>
<dbReference type="EC" id="2.1.1.72" evidence="2"/>
<dbReference type="Pfam" id="PF02384">
    <property type="entry name" value="N6_Mtase"/>
    <property type="match status" value="1"/>
</dbReference>
<evidence type="ECO:0000256" key="6">
    <source>
        <dbReference type="ARBA" id="ARBA00022747"/>
    </source>
</evidence>
<dbReference type="SUPFAM" id="SSF53335">
    <property type="entry name" value="S-adenosyl-L-methionine-dependent methyltransferases"/>
    <property type="match status" value="1"/>
</dbReference>
<dbReference type="GO" id="GO:0008170">
    <property type="term" value="F:N-methyltransferase activity"/>
    <property type="evidence" value="ECO:0007669"/>
    <property type="project" value="InterPro"/>
</dbReference>
<dbReference type="GO" id="GO:0009007">
    <property type="term" value="F:site-specific DNA-methyltransferase (adenine-specific) activity"/>
    <property type="evidence" value="ECO:0007669"/>
    <property type="project" value="UniProtKB-EC"/>
</dbReference>
<organism evidence="9">
    <name type="scientific">Cupriavidus taiwanensis</name>
    <dbReference type="NCBI Taxonomy" id="164546"/>
    <lineage>
        <taxon>Bacteria</taxon>
        <taxon>Pseudomonadati</taxon>
        <taxon>Pseudomonadota</taxon>
        <taxon>Betaproteobacteria</taxon>
        <taxon>Burkholderiales</taxon>
        <taxon>Burkholderiaceae</taxon>
        <taxon>Cupriavidus</taxon>
    </lineage>
</organism>
<dbReference type="AlphaFoldDB" id="A0A375CJJ2"/>
<gene>
    <name evidence="9" type="ORF">CBM2587_P10013</name>
</gene>